<sequence length="103" mass="11934">MRTFIVVHFSLKMSKYSVPDRISIFKAHYSSNNSPIASQRKFVAEYELKTIGPSVIPIKNVVEKFERTSSVDVSALQRFLQNFYLRLRHVIAIDGKHIEHVIN</sequence>
<dbReference type="Pfam" id="PF16087">
    <property type="entry name" value="DUF4817"/>
    <property type="match status" value="1"/>
</dbReference>
<protein>
    <recommendedName>
        <fullName evidence="1">DUF4817 domain-containing protein</fullName>
    </recommendedName>
</protein>
<organism evidence="2 3">
    <name type="scientific">Araneus ventricosus</name>
    <name type="common">Orbweaver spider</name>
    <name type="synonym">Epeira ventricosa</name>
    <dbReference type="NCBI Taxonomy" id="182803"/>
    <lineage>
        <taxon>Eukaryota</taxon>
        <taxon>Metazoa</taxon>
        <taxon>Ecdysozoa</taxon>
        <taxon>Arthropoda</taxon>
        <taxon>Chelicerata</taxon>
        <taxon>Arachnida</taxon>
        <taxon>Araneae</taxon>
        <taxon>Araneomorphae</taxon>
        <taxon>Entelegynae</taxon>
        <taxon>Araneoidea</taxon>
        <taxon>Araneidae</taxon>
        <taxon>Araneus</taxon>
    </lineage>
</organism>
<dbReference type="AlphaFoldDB" id="A0A4Y2LFV1"/>
<dbReference type="EMBL" id="BGPR01005785">
    <property type="protein sequence ID" value="GBN13424.1"/>
    <property type="molecule type" value="Genomic_DNA"/>
</dbReference>
<name>A0A4Y2LFV1_ARAVE</name>
<reference evidence="2 3" key="1">
    <citation type="journal article" date="2019" name="Sci. Rep.">
        <title>Orb-weaving spider Araneus ventricosus genome elucidates the spidroin gene catalogue.</title>
        <authorList>
            <person name="Kono N."/>
            <person name="Nakamura H."/>
            <person name="Ohtoshi R."/>
            <person name="Moran D.A.P."/>
            <person name="Shinohara A."/>
            <person name="Yoshida Y."/>
            <person name="Fujiwara M."/>
            <person name="Mori M."/>
            <person name="Tomita M."/>
            <person name="Arakawa K."/>
        </authorList>
    </citation>
    <scope>NUCLEOTIDE SEQUENCE [LARGE SCALE GENOMIC DNA]</scope>
</reference>
<accession>A0A4Y2LFV1</accession>
<evidence type="ECO:0000313" key="2">
    <source>
        <dbReference type="EMBL" id="GBN13424.1"/>
    </source>
</evidence>
<gene>
    <name evidence="2" type="ORF">AVEN_116346_1</name>
</gene>
<comment type="caution">
    <text evidence="2">The sequence shown here is derived from an EMBL/GenBank/DDBJ whole genome shotgun (WGS) entry which is preliminary data.</text>
</comment>
<keyword evidence="3" id="KW-1185">Reference proteome</keyword>
<evidence type="ECO:0000259" key="1">
    <source>
        <dbReference type="Pfam" id="PF16087"/>
    </source>
</evidence>
<dbReference type="Proteomes" id="UP000499080">
    <property type="component" value="Unassembled WGS sequence"/>
</dbReference>
<evidence type="ECO:0000313" key="3">
    <source>
        <dbReference type="Proteomes" id="UP000499080"/>
    </source>
</evidence>
<dbReference type="InterPro" id="IPR032135">
    <property type="entry name" value="DUF4817"/>
</dbReference>
<feature type="domain" description="DUF4817" evidence="1">
    <location>
        <begin position="18"/>
        <end position="71"/>
    </location>
</feature>
<proteinExistence type="predicted"/>